<dbReference type="InterPro" id="IPR011701">
    <property type="entry name" value="MFS"/>
</dbReference>
<evidence type="ECO:0000256" key="1">
    <source>
        <dbReference type="ARBA" id="ARBA00004429"/>
    </source>
</evidence>
<feature type="transmembrane region" description="Helical" evidence="4">
    <location>
        <begin position="257"/>
        <end position="279"/>
    </location>
</feature>
<name>A0A427YUZ0_9TREE</name>
<dbReference type="PANTHER" id="PTHR43702:SF3">
    <property type="entry name" value="PROTEIN TSGA"/>
    <property type="match status" value="1"/>
</dbReference>
<dbReference type="GO" id="GO:0005886">
    <property type="term" value="C:plasma membrane"/>
    <property type="evidence" value="ECO:0007669"/>
    <property type="project" value="UniProtKB-SubCell"/>
</dbReference>
<dbReference type="Gene3D" id="1.20.1250.20">
    <property type="entry name" value="MFS general substrate transporter like domains"/>
    <property type="match status" value="2"/>
</dbReference>
<feature type="transmembrane region" description="Helical" evidence="4">
    <location>
        <begin position="42"/>
        <end position="63"/>
    </location>
</feature>
<keyword evidence="4" id="KW-0472">Membrane</keyword>
<feature type="transmembrane region" description="Helical" evidence="4">
    <location>
        <begin position="175"/>
        <end position="196"/>
    </location>
</feature>
<sequence length="496" mass="54452">MEPEPSRLSGETAMNHQDQLDHTQTSRVAGETDYTQLSKADLTFSFCLVTSLFFLWGLSYGLLDVLNQHFLTIFHLDHTQTTLLQFAYFVAYLTTAPPMSFFMRRYGYKKGIHIGLGLFSVGAVMFWPAAKFAYYGMFVAFTWVAASGLATLEVAANSYILLLGSPRYGALRLTLAQSFNGVATVIGPIIAAHTFFNGANAYSLDTVQYVYLALAVFALLINILVFFAKLPEVRQVVTVDQQEKVSKSGFFKQYHTIFGFLAEWFYVGAQVAVASFAIFYIVEQPGISPPISQATASNMYSGCQAVFTLGRFFGVVYLKWLDPAFSLFLNGIGLCLFSILTSTIKGHGGIACLFLIFWFESICYPVIFSIATADLGSYQKIGSGLIAVGVSGGAAYPSMQGALSDAKGTHISYLIPLTGFVPLTMYGFGMWIARSRKYGGKITIWAKHTNLDVDEVKHHEEGLPKEPHGAELEGVPSQGDVGGQKPKEDVLHSERL</sequence>
<feature type="compositionally biased region" description="Basic and acidic residues" evidence="3">
    <location>
        <begin position="458"/>
        <end position="471"/>
    </location>
</feature>
<evidence type="ECO:0000313" key="5">
    <source>
        <dbReference type="EMBL" id="RSH94902.1"/>
    </source>
</evidence>
<organism evidence="5 6">
    <name type="scientific">Saitozyma podzolica</name>
    <dbReference type="NCBI Taxonomy" id="1890683"/>
    <lineage>
        <taxon>Eukaryota</taxon>
        <taxon>Fungi</taxon>
        <taxon>Dikarya</taxon>
        <taxon>Basidiomycota</taxon>
        <taxon>Agaricomycotina</taxon>
        <taxon>Tremellomycetes</taxon>
        <taxon>Tremellales</taxon>
        <taxon>Trimorphomycetaceae</taxon>
        <taxon>Saitozyma</taxon>
    </lineage>
</organism>
<accession>A0A427YUZ0</accession>
<dbReference type="InterPro" id="IPR050375">
    <property type="entry name" value="MFS_TsgA-like"/>
</dbReference>
<reference evidence="5 6" key="1">
    <citation type="submission" date="2018-11" db="EMBL/GenBank/DDBJ databases">
        <title>Genome sequence of Saitozyma podzolica DSM 27192.</title>
        <authorList>
            <person name="Aliyu H."/>
            <person name="Gorte O."/>
            <person name="Ochsenreither K."/>
        </authorList>
    </citation>
    <scope>NUCLEOTIDE SEQUENCE [LARGE SCALE GENOMIC DNA]</scope>
    <source>
        <strain evidence="5 6">DSM 27192</strain>
    </source>
</reference>
<dbReference type="GO" id="GO:0022857">
    <property type="term" value="F:transmembrane transporter activity"/>
    <property type="evidence" value="ECO:0007669"/>
    <property type="project" value="InterPro"/>
</dbReference>
<dbReference type="PANTHER" id="PTHR43702">
    <property type="entry name" value="L-FUCOSE-PROTON SYMPORTER"/>
    <property type="match status" value="1"/>
</dbReference>
<evidence type="ECO:0000313" key="6">
    <source>
        <dbReference type="Proteomes" id="UP000279259"/>
    </source>
</evidence>
<evidence type="ECO:0000256" key="2">
    <source>
        <dbReference type="ARBA" id="ARBA00022475"/>
    </source>
</evidence>
<feature type="transmembrane region" description="Helical" evidence="4">
    <location>
        <begin position="140"/>
        <end position="163"/>
    </location>
</feature>
<feature type="transmembrane region" description="Helical" evidence="4">
    <location>
        <begin position="208"/>
        <end position="228"/>
    </location>
</feature>
<dbReference type="OrthoDB" id="546893at2759"/>
<dbReference type="STRING" id="1890683.A0A427YUZ0"/>
<feature type="transmembrane region" description="Helical" evidence="4">
    <location>
        <begin position="325"/>
        <end position="342"/>
    </location>
</feature>
<feature type="transmembrane region" description="Helical" evidence="4">
    <location>
        <begin position="348"/>
        <end position="369"/>
    </location>
</feature>
<feature type="region of interest" description="Disordered" evidence="3">
    <location>
        <begin position="458"/>
        <end position="496"/>
    </location>
</feature>
<keyword evidence="4" id="KW-0812">Transmembrane</keyword>
<gene>
    <name evidence="5" type="ORF">EHS25_004708</name>
</gene>
<evidence type="ECO:0000256" key="4">
    <source>
        <dbReference type="SAM" id="Phobius"/>
    </source>
</evidence>
<evidence type="ECO:0000256" key="3">
    <source>
        <dbReference type="SAM" id="MobiDB-lite"/>
    </source>
</evidence>
<comment type="caution">
    <text evidence="5">The sequence shown here is derived from an EMBL/GenBank/DDBJ whole genome shotgun (WGS) entry which is preliminary data.</text>
</comment>
<comment type="subcellular location">
    <subcellularLocation>
        <location evidence="1">Cell inner membrane</location>
        <topology evidence="1">Multi-pass membrane protein</topology>
    </subcellularLocation>
</comment>
<dbReference type="Proteomes" id="UP000279259">
    <property type="component" value="Unassembled WGS sequence"/>
</dbReference>
<feature type="transmembrane region" description="Helical" evidence="4">
    <location>
        <begin position="114"/>
        <end position="134"/>
    </location>
</feature>
<feature type="transmembrane region" description="Helical" evidence="4">
    <location>
        <begin position="83"/>
        <end position="102"/>
    </location>
</feature>
<feature type="compositionally biased region" description="Polar residues" evidence="3">
    <location>
        <begin position="12"/>
        <end position="26"/>
    </location>
</feature>
<dbReference type="EMBL" id="RSCD01000002">
    <property type="protein sequence ID" value="RSH94902.1"/>
    <property type="molecule type" value="Genomic_DNA"/>
</dbReference>
<dbReference type="AlphaFoldDB" id="A0A427YUZ0"/>
<proteinExistence type="predicted"/>
<feature type="region of interest" description="Disordered" evidence="3">
    <location>
        <begin position="1"/>
        <end position="26"/>
    </location>
</feature>
<keyword evidence="6" id="KW-1185">Reference proteome</keyword>
<dbReference type="SUPFAM" id="SSF103473">
    <property type="entry name" value="MFS general substrate transporter"/>
    <property type="match status" value="1"/>
</dbReference>
<feature type="compositionally biased region" description="Basic and acidic residues" evidence="3">
    <location>
        <begin position="485"/>
        <end position="496"/>
    </location>
</feature>
<dbReference type="InterPro" id="IPR036259">
    <property type="entry name" value="MFS_trans_sf"/>
</dbReference>
<keyword evidence="2" id="KW-1003">Cell membrane</keyword>
<keyword evidence="4" id="KW-1133">Transmembrane helix</keyword>
<dbReference type="Pfam" id="PF07690">
    <property type="entry name" value="MFS_1"/>
    <property type="match status" value="1"/>
</dbReference>
<feature type="transmembrane region" description="Helical" evidence="4">
    <location>
        <begin position="411"/>
        <end position="433"/>
    </location>
</feature>
<protein>
    <recommendedName>
        <fullName evidence="7">Major facilitator superfamily (MFS) profile domain-containing protein</fullName>
    </recommendedName>
</protein>
<evidence type="ECO:0008006" key="7">
    <source>
        <dbReference type="Google" id="ProtNLM"/>
    </source>
</evidence>